<reference evidence="1" key="1">
    <citation type="submission" date="2014-11" db="EMBL/GenBank/DDBJ databases">
        <authorList>
            <person name="Amaro Gonzalez C."/>
        </authorList>
    </citation>
    <scope>NUCLEOTIDE SEQUENCE</scope>
</reference>
<accession>A0A0E9V9T9</accession>
<dbReference type="AlphaFoldDB" id="A0A0E9V9T9"/>
<reference evidence="1" key="2">
    <citation type="journal article" date="2015" name="Fish Shellfish Immunol.">
        <title>Early steps in the European eel (Anguilla anguilla)-Vibrio vulnificus interaction in the gills: Role of the RtxA13 toxin.</title>
        <authorList>
            <person name="Callol A."/>
            <person name="Pajuelo D."/>
            <person name="Ebbesson L."/>
            <person name="Teles M."/>
            <person name="MacKenzie S."/>
            <person name="Amaro C."/>
        </authorList>
    </citation>
    <scope>NUCLEOTIDE SEQUENCE</scope>
</reference>
<proteinExistence type="predicted"/>
<organism evidence="1">
    <name type="scientific">Anguilla anguilla</name>
    <name type="common">European freshwater eel</name>
    <name type="synonym">Muraena anguilla</name>
    <dbReference type="NCBI Taxonomy" id="7936"/>
    <lineage>
        <taxon>Eukaryota</taxon>
        <taxon>Metazoa</taxon>
        <taxon>Chordata</taxon>
        <taxon>Craniata</taxon>
        <taxon>Vertebrata</taxon>
        <taxon>Euteleostomi</taxon>
        <taxon>Actinopterygii</taxon>
        <taxon>Neopterygii</taxon>
        <taxon>Teleostei</taxon>
        <taxon>Anguilliformes</taxon>
        <taxon>Anguillidae</taxon>
        <taxon>Anguilla</taxon>
    </lineage>
</organism>
<protein>
    <submittedName>
        <fullName evidence="1">Uncharacterized protein</fullName>
    </submittedName>
</protein>
<dbReference type="EMBL" id="GBXM01033770">
    <property type="protein sequence ID" value="JAH74807.1"/>
    <property type="molecule type" value="Transcribed_RNA"/>
</dbReference>
<sequence>MYDRVREQERNMETVKKGVRIAVKM</sequence>
<evidence type="ECO:0000313" key="1">
    <source>
        <dbReference type="EMBL" id="JAH74807.1"/>
    </source>
</evidence>
<name>A0A0E9V9T9_ANGAN</name>